<proteinExistence type="predicted"/>
<feature type="transmembrane region" description="Helical" evidence="2">
    <location>
        <begin position="12"/>
        <end position="32"/>
    </location>
</feature>
<dbReference type="EMBL" id="BOPF01000010">
    <property type="protein sequence ID" value="GIJ46290.1"/>
    <property type="molecule type" value="Genomic_DNA"/>
</dbReference>
<dbReference type="Gene3D" id="2.60.40.2880">
    <property type="entry name" value="MmpS1-5, C-terminal soluble domain"/>
    <property type="match status" value="1"/>
</dbReference>
<evidence type="ECO:0000256" key="1">
    <source>
        <dbReference type="SAM" id="MobiDB-lite"/>
    </source>
</evidence>
<keyword evidence="2" id="KW-1133">Transmembrane helix</keyword>
<organism evidence="3 4">
    <name type="scientific">Virgisporangium aliadipatigenens</name>
    <dbReference type="NCBI Taxonomy" id="741659"/>
    <lineage>
        <taxon>Bacteria</taxon>
        <taxon>Bacillati</taxon>
        <taxon>Actinomycetota</taxon>
        <taxon>Actinomycetes</taxon>
        <taxon>Micromonosporales</taxon>
        <taxon>Micromonosporaceae</taxon>
        <taxon>Virgisporangium</taxon>
    </lineage>
</organism>
<keyword evidence="2" id="KW-0812">Transmembrane</keyword>
<evidence type="ECO:0000256" key="2">
    <source>
        <dbReference type="SAM" id="Phobius"/>
    </source>
</evidence>
<comment type="caution">
    <text evidence="3">The sequence shown here is derived from an EMBL/GenBank/DDBJ whole genome shotgun (WGS) entry which is preliminary data.</text>
</comment>
<accession>A0A8J3YLW7</accession>
<evidence type="ECO:0008006" key="5">
    <source>
        <dbReference type="Google" id="ProtNLM"/>
    </source>
</evidence>
<evidence type="ECO:0000313" key="3">
    <source>
        <dbReference type="EMBL" id="GIJ46290.1"/>
    </source>
</evidence>
<reference evidence="3" key="1">
    <citation type="submission" date="2021-01" db="EMBL/GenBank/DDBJ databases">
        <title>Whole genome shotgun sequence of Virgisporangium aliadipatigenens NBRC 105644.</title>
        <authorList>
            <person name="Komaki H."/>
            <person name="Tamura T."/>
        </authorList>
    </citation>
    <scope>NUCLEOTIDE SEQUENCE</scope>
    <source>
        <strain evidence="3">NBRC 105644</strain>
    </source>
</reference>
<feature type="compositionally biased region" description="Low complexity" evidence="1">
    <location>
        <begin position="44"/>
        <end position="91"/>
    </location>
</feature>
<protein>
    <recommendedName>
        <fullName evidence="5">MmpS family membrane protein</fullName>
    </recommendedName>
</protein>
<feature type="region of interest" description="Disordered" evidence="1">
    <location>
        <begin position="44"/>
        <end position="101"/>
    </location>
</feature>
<keyword evidence="4" id="KW-1185">Reference proteome</keyword>
<sequence>MNLDATPRRRVPVDIIVAVVAVLALLTGVAVVTRHLDSGGTESAAALASGYPSPAASPSGSPAPTAPSTPAARAAAAASAASLRRAPASPARHQETTPAGGTITYEVTGAGHVSLRWIGPDGQAGEDPDVALPWRKTFTDRGNGMSLSARRLSTDEDGINCRILDRGRVASMSKAAGPHARVGCML</sequence>
<keyword evidence="2" id="KW-0472">Membrane</keyword>
<gene>
    <name evidence="3" type="ORF">Val02_31760</name>
</gene>
<evidence type="ECO:0000313" key="4">
    <source>
        <dbReference type="Proteomes" id="UP000619260"/>
    </source>
</evidence>
<dbReference type="InterPro" id="IPR038468">
    <property type="entry name" value="MmpS_C"/>
</dbReference>
<name>A0A8J3YLW7_9ACTN</name>
<dbReference type="RefSeq" id="WP_203899833.1">
    <property type="nucleotide sequence ID" value="NZ_BOPF01000010.1"/>
</dbReference>
<dbReference type="AlphaFoldDB" id="A0A8J3YLW7"/>
<dbReference type="Proteomes" id="UP000619260">
    <property type="component" value="Unassembled WGS sequence"/>
</dbReference>